<accession>A0ACB7YQH4</accession>
<organism evidence="1 2">
    <name type="scientific">Vaccinium darrowii</name>
    <dbReference type="NCBI Taxonomy" id="229202"/>
    <lineage>
        <taxon>Eukaryota</taxon>
        <taxon>Viridiplantae</taxon>
        <taxon>Streptophyta</taxon>
        <taxon>Embryophyta</taxon>
        <taxon>Tracheophyta</taxon>
        <taxon>Spermatophyta</taxon>
        <taxon>Magnoliopsida</taxon>
        <taxon>eudicotyledons</taxon>
        <taxon>Gunneridae</taxon>
        <taxon>Pentapetalae</taxon>
        <taxon>asterids</taxon>
        <taxon>Ericales</taxon>
        <taxon>Ericaceae</taxon>
        <taxon>Vaccinioideae</taxon>
        <taxon>Vaccinieae</taxon>
        <taxon>Vaccinium</taxon>
    </lineage>
</organism>
<proteinExistence type="predicted"/>
<evidence type="ECO:0000313" key="2">
    <source>
        <dbReference type="Proteomes" id="UP000828048"/>
    </source>
</evidence>
<dbReference type="EMBL" id="CM037161">
    <property type="protein sequence ID" value="KAH7855387.1"/>
    <property type="molecule type" value="Genomic_DNA"/>
</dbReference>
<protein>
    <submittedName>
        <fullName evidence="1">Uncharacterized protein</fullName>
    </submittedName>
</protein>
<reference evidence="1 2" key="1">
    <citation type="journal article" date="2021" name="Hortic Res">
        <title>High-quality reference genome and annotation aids understanding of berry development for evergreen blueberry (Vaccinium darrowii).</title>
        <authorList>
            <person name="Yu J."/>
            <person name="Hulse-Kemp A.M."/>
            <person name="Babiker E."/>
            <person name="Staton M."/>
        </authorList>
    </citation>
    <scope>NUCLEOTIDE SEQUENCE [LARGE SCALE GENOMIC DNA]</scope>
    <source>
        <strain evidence="2">cv. NJ 8807/NJ 8810</strain>
        <tissue evidence="1">Young leaf</tissue>
    </source>
</reference>
<comment type="caution">
    <text evidence="1">The sequence shown here is derived from an EMBL/GenBank/DDBJ whole genome shotgun (WGS) entry which is preliminary data.</text>
</comment>
<sequence>MLAVIFSFCGNKELWPISGALVVEGNARRSWNKSFFTAAEIDHHLSKLNGRLNVFEISFLSLVKLGFECEQEGKKEKEKERNRFCDDLSVTRAKQNSHGSYQSTIFDNYTAEIHDESGIDLKDQNLLLARWLHEPDKKDRLSASHSERFSDVLAESRADARNKLCRKSIFAESSMLHQESFMDIYS</sequence>
<gene>
    <name evidence="1" type="ORF">Vadar_024257</name>
</gene>
<evidence type="ECO:0000313" key="1">
    <source>
        <dbReference type="EMBL" id="KAH7855387.1"/>
    </source>
</evidence>
<keyword evidence="2" id="KW-1185">Reference proteome</keyword>
<dbReference type="Proteomes" id="UP000828048">
    <property type="component" value="Chromosome 11"/>
</dbReference>
<name>A0ACB7YQH4_9ERIC</name>